<evidence type="ECO:0000313" key="2">
    <source>
        <dbReference type="EMBL" id="WOL13760.1"/>
    </source>
</evidence>
<protein>
    <submittedName>
        <fullName evidence="2">Uncharacterized protein</fullName>
    </submittedName>
</protein>
<name>A0AAQ3KST3_9LILI</name>
<sequence length="170" mass="18404">MQLQPYIMQTNNLCKADLLCDYAILTSSVVLVLIGGLDSADFGDRSTKERDFGIGEDGFGTGDDSFNAGEDGFCTVEDSFGTGEDGFCTGEGKPVSDLVVPFLVTLLSLEVADVFLPSEAFDKPDLLKIEQKNVLEQLLLEICQSTKKRCSEEDENPSTATIGNRQEQSA</sequence>
<evidence type="ECO:0000313" key="3">
    <source>
        <dbReference type="Proteomes" id="UP001327560"/>
    </source>
</evidence>
<feature type="compositionally biased region" description="Polar residues" evidence="1">
    <location>
        <begin position="157"/>
        <end position="170"/>
    </location>
</feature>
<dbReference type="EMBL" id="CP136896">
    <property type="protein sequence ID" value="WOL13760.1"/>
    <property type="molecule type" value="Genomic_DNA"/>
</dbReference>
<reference evidence="2 3" key="1">
    <citation type="submission" date="2023-10" db="EMBL/GenBank/DDBJ databases">
        <title>Chromosome-scale genome assembly provides insights into flower coloration mechanisms of Canna indica.</title>
        <authorList>
            <person name="Li C."/>
        </authorList>
    </citation>
    <scope>NUCLEOTIDE SEQUENCE [LARGE SCALE GENOMIC DNA]</scope>
    <source>
        <tissue evidence="2">Flower</tissue>
    </source>
</reference>
<gene>
    <name evidence="2" type="ORF">Cni_G22539</name>
</gene>
<dbReference type="Proteomes" id="UP001327560">
    <property type="component" value="Chromosome 7"/>
</dbReference>
<accession>A0AAQ3KST3</accession>
<proteinExistence type="predicted"/>
<dbReference type="AlphaFoldDB" id="A0AAQ3KST3"/>
<evidence type="ECO:0000256" key="1">
    <source>
        <dbReference type="SAM" id="MobiDB-lite"/>
    </source>
</evidence>
<keyword evidence="3" id="KW-1185">Reference proteome</keyword>
<feature type="region of interest" description="Disordered" evidence="1">
    <location>
        <begin position="150"/>
        <end position="170"/>
    </location>
</feature>
<organism evidence="2 3">
    <name type="scientific">Canna indica</name>
    <name type="common">Indian-shot</name>
    <dbReference type="NCBI Taxonomy" id="4628"/>
    <lineage>
        <taxon>Eukaryota</taxon>
        <taxon>Viridiplantae</taxon>
        <taxon>Streptophyta</taxon>
        <taxon>Embryophyta</taxon>
        <taxon>Tracheophyta</taxon>
        <taxon>Spermatophyta</taxon>
        <taxon>Magnoliopsida</taxon>
        <taxon>Liliopsida</taxon>
        <taxon>Zingiberales</taxon>
        <taxon>Cannaceae</taxon>
        <taxon>Canna</taxon>
    </lineage>
</organism>